<evidence type="ECO:0000313" key="2">
    <source>
        <dbReference type="EMBL" id="KAH9373210.1"/>
    </source>
</evidence>
<dbReference type="EMBL" id="JABSTR010000006">
    <property type="protein sequence ID" value="KAH9373210.1"/>
    <property type="molecule type" value="Genomic_DNA"/>
</dbReference>
<dbReference type="GO" id="GO:0005319">
    <property type="term" value="F:lipid transporter activity"/>
    <property type="evidence" value="ECO:0007669"/>
    <property type="project" value="TreeGrafter"/>
</dbReference>
<dbReference type="GO" id="GO:0140359">
    <property type="term" value="F:ABC-type transporter activity"/>
    <property type="evidence" value="ECO:0007669"/>
    <property type="project" value="InterPro"/>
</dbReference>
<protein>
    <recommendedName>
        <fullName evidence="1">ABCA1-4-like C-terminal R2 regulatory domain-containing protein</fullName>
    </recommendedName>
</protein>
<organism evidence="2 3">
    <name type="scientific">Haemaphysalis longicornis</name>
    <name type="common">Bush tick</name>
    <dbReference type="NCBI Taxonomy" id="44386"/>
    <lineage>
        <taxon>Eukaryota</taxon>
        <taxon>Metazoa</taxon>
        <taxon>Ecdysozoa</taxon>
        <taxon>Arthropoda</taxon>
        <taxon>Chelicerata</taxon>
        <taxon>Arachnida</taxon>
        <taxon>Acari</taxon>
        <taxon>Parasitiformes</taxon>
        <taxon>Ixodida</taxon>
        <taxon>Ixodoidea</taxon>
        <taxon>Ixodidae</taxon>
        <taxon>Haemaphysalinae</taxon>
        <taxon>Haemaphysalis</taxon>
    </lineage>
</organism>
<dbReference type="PANTHER" id="PTHR19229:SF250">
    <property type="entry name" value="ABC TRANSPORTER DOMAIN-CONTAINING PROTEIN-RELATED"/>
    <property type="match status" value="1"/>
</dbReference>
<dbReference type="GO" id="GO:0016020">
    <property type="term" value="C:membrane"/>
    <property type="evidence" value="ECO:0007669"/>
    <property type="project" value="InterPro"/>
</dbReference>
<dbReference type="OrthoDB" id="6512899at2759"/>
<dbReference type="Pfam" id="PF23321">
    <property type="entry name" value="R1_ABCA1"/>
    <property type="match status" value="1"/>
</dbReference>
<dbReference type="AlphaFoldDB" id="A0A9J6GCW2"/>
<dbReference type="PANTHER" id="PTHR19229">
    <property type="entry name" value="ATP-BINDING CASSETTE TRANSPORTER SUBFAMILY A ABCA"/>
    <property type="match status" value="1"/>
</dbReference>
<dbReference type="VEuPathDB" id="VectorBase:HLOH_042176"/>
<reference evidence="2 3" key="1">
    <citation type="journal article" date="2020" name="Cell">
        <title>Large-Scale Comparative Analyses of Tick Genomes Elucidate Their Genetic Diversity and Vector Capacities.</title>
        <authorList>
            <consortium name="Tick Genome and Microbiome Consortium (TIGMIC)"/>
            <person name="Jia N."/>
            <person name="Wang J."/>
            <person name="Shi W."/>
            <person name="Du L."/>
            <person name="Sun Y."/>
            <person name="Zhan W."/>
            <person name="Jiang J.F."/>
            <person name="Wang Q."/>
            <person name="Zhang B."/>
            <person name="Ji P."/>
            <person name="Bell-Sakyi L."/>
            <person name="Cui X.M."/>
            <person name="Yuan T.T."/>
            <person name="Jiang B.G."/>
            <person name="Yang W.F."/>
            <person name="Lam T.T."/>
            <person name="Chang Q.C."/>
            <person name="Ding S.J."/>
            <person name="Wang X.J."/>
            <person name="Zhu J.G."/>
            <person name="Ruan X.D."/>
            <person name="Zhao L."/>
            <person name="Wei J.T."/>
            <person name="Ye R.Z."/>
            <person name="Que T.C."/>
            <person name="Du C.H."/>
            <person name="Zhou Y.H."/>
            <person name="Cheng J.X."/>
            <person name="Dai P.F."/>
            <person name="Guo W.B."/>
            <person name="Han X.H."/>
            <person name="Huang E.J."/>
            <person name="Li L.F."/>
            <person name="Wei W."/>
            <person name="Gao Y.C."/>
            <person name="Liu J.Z."/>
            <person name="Shao H.Z."/>
            <person name="Wang X."/>
            <person name="Wang C.C."/>
            <person name="Yang T.C."/>
            <person name="Huo Q.B."/>
            <person name="Li W."/>
            <person name="Chen H.Y."/>
            <person name="Chen S.E."/>
            <person name="Zhou L.G."/>
            <person name="Ni X.B."/>
            <person name="Tian J.H."/>
            <person name="Sheng Y."/>
            <person name="Liu T."/>
            <person name="Pan Y.S."/>
            <person name="Xia L.Y."/>
            <person name="Li J."/>
            <person name="Zhao F."/>
            <person name="Cao W.C."/>
        </authorList>
    </citation>
    <scope>NUCLEOTIDE SEQUENCE [LARGE SCALE GENOMIC DNA]</scope>
    <source>
        <strain evidence="2">HaeL-2018</strain>
    </source>
</reference>
<proteinExistence type="predicted"/>
<dbReference type="InterPro" id="IPR056264">
    <property type="entry name" value="R2_ABCA1-4-like"/>
</dbReference>
<dbReference type="Proteomes" id="UP000821853">
    <property type="component" value="Chromosome 4"/>
</dbReference>
<accession>A0A9J6GCW2</accession>
<keyword evidence="3" id="KW-1185">Reference proteome</keyword>
<evidence type="ECO:0000259" key="1">
    <source>
        <dbReference type="Pfam" id="PF23321"/>
    </source>
</evidence>
<evidence type="ECO:0000313" key="3">
    <source>
        <dbReference type="Proteomes" id="UP000821853"/>
    </source>
</evidence>
<dbReference type="InterPro" id="IPR026082">
    <property type="entry name" value="ABCA"/>
</dbReference>
<gene>
    <name evidence="2" type="ORF">HPB48_004955</name>
</gene>
<comment type="caution">
    <text evidence="2">The sequence shown here is derived from an EMBL/GenBank/DDBJ whole genome shotgun (WGS) entry which is preliminary data.</text>
</comment>
<feature type="domain" description="ABCA1-4-like C-terminal R2 regulatory" evidence="1">
    <location>
        <begin position="39"/>
        <end position="104"/>
    </location>
</feature>
<name>A0A9J6GCW2_HAELO</name>
<sequence>MRECETLCSRVAILREGRFACLGSTLELKRNVGRGTLVLVRCASTDEAPLSSCLQAHFPGSELRRRHQGGALLRFFVPAQPWSQLFAGMEELREQGLFSEYMVSDVSLGEVFLHFARSPRGVAKTPPPLAPKEV</sequence>